<dbReference type="Gene3D" id="3.40.50.720">
    <property type="entry name" value="NAD(P)-binding Rossmann-like Domain"/>
    <property type="match status" value="1"/>
</dbReference>
<accession>A0A8H7R4A6</accession>
<dbReference type="InterPro" id="IPR036291">
    <property type="entry name" value="NAD(P)-bd_dom_sf"/>
</dbReference>
<sequence length="306" mass="33885">MAPTILVVGATGNTGKNVIHNLPKLIQSSSNFRILGLTRSLNNPVSQELAAIPQVEMQEKDWTTIDANWLKEQEVVRVFIAPHNLPHQFLDESAFYVAALEAGIEYLVKISTSEHFIGPASPVFYGRAHWAIEKMLSQPEYDSLKWTSLRPNVFTTAYLTTAVDWIKNYRKAGTKDHLKLVMGADTPVALVDPDDVGTVAAVLLSLEDPSPHNRAMYVINGPEDINGKKIVEAIEEISGAKVQDVEYKNTRIFSSFGKLYASLYAATEIVWSGQFGLTASPTSEEVIKLARPETKLVDSLKKMLLE</sequence>
<evidence type="ECO:0000259" key="1">
    <source>
        <dbReference type="Pfam" id="PF05368"/>
    </source>
</evidence>
<reference evidence="2" key="1">
    <citation type="submission" date="2020-12" db="EMBL/GenBank/DDBJ databases">
        <title>Metabolic potential, ecology and presence of endohyphal bacteria is reflected in genomic diversity of Mucoromycotina.</title>
        <authorList>
            <person name="Muszewska A."/>
            <person name="Okrasinska A."/>
            <person name="Steczkiewicz K."/>
            <person name="Drgas O."/>
            <person name="Orlowska M."/>
            <person name="Perlinska-Lenart U."/>
            <person name="Aleksandrzak-Piekarczyk T."/>
            <person name="Szatraj K."/>
            <person name="Zielenkiewicz U."/>
            <person name="Pilsyk S."/>
            <person name="Malc E."/>
            <person name="Mieczkowski P."/>
            <person name="Kruszewska J.S."/>
            <person name="Biernat P."/>
            <person name="Pawlowska J."/>
        </authorList>
    </citation>
    <scope>NUCLEOTIDE SEQUENCE</scope>
    <source>
        <strain evidence="2">WA0000017839</strain>
    </source>
</reference>
<dbReference type="Proteomes" id="UP000603453">
    <property type="component" value="Unassembled WGS sequence"/>
</dbReference>
<evidence type="ECO:0000313" key="3">
    <source>
        <dbReference type="Proteomes" id="UP000603453"/>
    </source>
</evidence>
<proteinExistence type="predicted"/>
<gene>
    <name evidence="2" type="ORF">INT47_013254</name>
</gene>
<dbReference type="SUPFAM" id="SSF51735">
    <property type="entry name" value="NAD(P)-binding Rossmann-fold domains"/>
    <property type="match status" value="1"/>
</dbReference>
<dbReference type="OrthoDB" id="413314at2759"/>
<dbReference type="EMBL" id="JAEPRD010000055">
    <property type="protein sequence ID" value="KAG2203038.1"/>
    <property type="molecule type" value="Genomic_DNA"/>
</dbReference>
<dbReference type="PANTHER" id="PTHR43162:SF1">
    <property type="entry name" value="PRESTALK A DIFFERENTIATION PROTEIN A"/>
    <property type="match status" value="1"/>
</dbReference>
<keyword evidence="3" id="KW-1185">Reference proteome</keyword>
<name>A0A8H7R4A6_9FUNG</name>
<dbReference type="PANTHER" id="PTHR43162">
    <property type="match status" value="1"/>
</dbReference>
<organism evidence="2 3">
    <name type="scientific">Mucor saturninus</name>
    <dbReference type="NCBI Taxonomy" id="64648"/>
    <lineage>
        <taxon>Eukaryota</taxon>
        <taxon>Fungi</taxon>
        <taxon>Fungi incertae sedis</taxon>
        <taxon>Mucoromycota</taxon>
        <taxon>Mucoromycotina</taxon>
        <taxon>Mucoromycetes</taxon>
        <taxon>Mucorales</taxon>
        <taxon>Mucorineae</taxon>
        <taxon>Mucoraceae</taxon>
        <taxon>Mucor</taxon>
    </lineage>
</organism>
<feature type="domain" description="NmrA-like" evidence="1">
    <location>
        <begin position="3"/>
        <end position="256"/>
    </location>
</feature>
<dbReference type="InterPro" id="IPR051604">
    <property type="entry name" value="Ergot_Alk_Oxidoreductase"/>
</dbReference>
<dbReference type="AlphaFoldDB" id="A0A8H7R4A6"/>
<dbReference type="Pfam" id="PF05368">
    <property type="entry name" value="NmrA"/>
    <property type="match status" value="1"/>
</dbReference>
<evidence type="ECO:0000313" key="2">
    <source>
        <dbReference type="EMBL" id="KAG2203038.1"/>
    </source>
</evidence>
<dbReference type="InterPro" id="IPR008030">
    <property type="entry name" value="NmrA-like"/>
</dbReference>
<comment type="caution">
    <text evidence="2">The sequence shown here is derived from an EMBL/GenBank/DDBJ whole genome shotgun (WGS) entry which is preliminary data.</text>
</comment>
<protein>
    <recommendedName>
        <fullName evidence="1">NmrA-like domain-containing protein</fullName>
    </recommendedName>
</protein>